<dbReference type="GO" id="GO:0016020">
    <property type="term" value="C:membrane"/>
    <property type="evidence" value="ECO:0007669"/>
    <property type="project" value="UniProtKB-SubCell"/>
</dbReference>
<dbReference type="InterPro" id="IPR007016">
    <property type="entry name" value="O-antigen_ligase-rel_domated"/>
</dbReference>
<evidence type="ECO:0000256" key="4">
    <source>
        <dbReference type="ARBA" id="ARBA00023136"/>
    </source>
</evidence>
<feature type="transmembrane region" description="Helical" evidence="5">
    <location>
        <begin position="187"/>
        <end position="213"/>
    </location>
</feature>
<keyword evidence="4 5" id="KW-0472">Membrane</keyword>
<dbReference type="Proteomes" id="UP000290261">
    <property type="component" value="Unassembled WGS sequence"/>
</dbReference>
<organism evidence="7 8">
    <name type="scientific">Flagellimonas olearia</name>
    <dbReference type="NCBI Taxonomy" id="552546"/>
    <lineage>
        <taxon>Bacteria</taxon>
        <taxon>Pseudomonadati</taxon>
        <taxon>Bacteroidota</taxon>
        <taxon>Flavobacteriia</taxon>
        <taxon>Flavobacteriales</taxon>
        <taxon>Flavobacteriaceae</taxon>
        <taxon>Flagellimonas</taxon>
    </lineage>
</organism>
<proteinExistence type="predicted"/>
<evidence type="ECO:0000256" key="3">
    <source>
        <dbReference type="ARBA" id="ARBA00022989"/>
    </source>
</evidence>
<dbReference type="AlphaFoldDB" id="A0A444VP22"/>
<keyword evidence="8" id="KW-1185">Reference proteome</keyword>
<comment type="caution">
    <text evidence="7">The sequence shown here is derived from an EMBL/GenBank/DDBJ whole genome shotgun (WGS) entry which is preliminary data.</text>
</comment>
<feature type="transmembrane region" description="Helical" evidence="5">
    <location>
        <begin position="59"/>
        <end position="91"/>
    </location>
</feature>
<dbReference type="InterPro" id="IPR051533">
    <property type="entry name" value="WaaL-like"/>
</dbReference>
<feature type="domain" description="O-antigen ligase-related" evidence="6">
    <location>
        <begin position="63"/>
        <end position="201"/>
    </location>
</feature>
<evidence type="ECO:0000256" key="5">
    <source>
        <dbReference type="SAM" id="Phobius"/>
    </source>
</evidence>
<keyword evidence="3 5" id="KW-1133">Transmembrane helix</keyword>
<name>A0A444VP22_9FLAO</name>
<dbReference type="EMBL" id="JJMP01000003">
    <property type="protein sequence ID" value="RYC52390.1"/>
    <property type="molecule type" value="Genomic_DNA"/>
</dbReference>
<evidence type="ECO:0000256" key="1">
    <source>
        <dbReference type="ARBA" id="ARBA00004141"/>
    </source>
</evidence>
<feature type="transmembrane region" description="Helical" evidence="5">
    <location>
        <begin position="34"/>
        <end position="52"/>
    </location>
</feature>
<feature type="transmembrane region" description="Helical" evidence="5">
    <location>
        <begin position="219"/>
        <end position="238"/>
    </location>
</feature>
<comment type="subcellular location">
    <subcellularLocation>
        <location evidence="1">Membrane</location>
        <topology evidence="1">Multi-pass membrane protein</topology>
    </subcellularLocation>
</comment>
<dbReference type="PANTHER" id="PTHR37422">
    <property type="entry name" value="TEICHURONIC ACID BIOSYNTHESIS PROTEIN TUAE"/>
    <property type="match status" value="1"/>
</dbReference>
<sequence length="261" mass="29989">MIFGTYTAIEFYTRPEEHFSFIHLPHTITGKYHSVYFSIQLGINVLLAAFSFKRTKSYYYLLIAIVLFVFMTLLGKRMALLALCALALLFVLRNLNLKAILVFLFSIGIAGAVYLYSPYNRWRMEQFDSNGEGSERMIMMTESMNIIKDHFFVGVSPIGVSSELEKKYSERGIATPFYSNNPHDLPLYVFMAFGLFGFLTYYILQLMLLVVGIRGNKTAFIYVLLFFLAVSVSETILIRQNGIVLYAFILPIIFYEGRKDT</sequence>
<feature type="transmembrane region" description="Helical" evidence="5">
    <location>
        <begin position="97"/>
        <end position="116"/>
    </location>
</feature>
<keyword evidence="2 5" id="KW-0812">Transmembrane</keyword>
<protein>
    <recommendedName>
        <fullName evidence="6">O-antigen ligase-related domain-containing protein</fullName>
    </recommendedName>
</protein>
<reference evidence="7 8" key="1">
    <citation type="submission" date="2014-04" db="EMBL/GenBank/DDBJ databases">
        <title>Whole genome of Muricauda olearia.</title>
        <authorList>
            <person name="Zhang X.-H."/>
            <person name="Tang K."/>
        </authorList>
    </citation>
    <scope>NUCLEOTIDE SEQUENCE [LARGE SCALE GENOMIC DNA]</scope>
    <source>
        <strain evidence="7 8">Th120</strain>
    </source>
</reference>
<gene>
    <name evidence="7" type="ORF">DN53_10965</name>
</gene>
<evidence type="ECO:0000256" key="2">
    <source>
        <dbReference type="ARBA" id="ARBA00022692"/>
    </source>
</evidence>
<dbReference type="Pfam" id="PF04932">
    <property type="entry name" value="Wzy_C"/>
    <property type="match status" value="1"/>
</dbReference>
<evidence type="ECO:0000313" key="7">
    <source>
        <dbReference type="EMBL" id="RYC52390.1"/>
    </source>
</evidence>
<accession>A0A444VP22</accession>
<evidence type="ECO:0000313" key="8">
    <source>
        <dbReference type="Proteomes" id="UP000290261"/>
    </source>
</evidence>
<dbReference type="PANTHER" id="PTHR37422:SF13">
    <property type="entry name" value="LIPOPOLYSACCHARIDE BIOSYNTHESIS PROTEIN PA4999-RELATED"/>
    <property type="match status" value="1"/>
</dbReference>
<evidence type="ECO:0000259" key="6">
    <source>
        <dbReference type="Pfam" id="PF04932"/>
    </source>
</evidence>